<feature type="domain" description="Phage capsid-like C-terminal" evidence="10">
    <location>
        <begin position="310"/>
        <end position="511"/>
    </location>
</feature>
<dbReference type="EMBL" id="LR798329">
    <property type="protein sequence ID" value="CAB5224074.1"/>
    <property type="molecule type" value="Genomic_DNA"/>
</dbReference>
<comment type="subcellular location">
    <subcellularLocation>
        <location evidence="1">Virion</location>
    </subcellularLocation>
</comment>
<dbReference type="GO" id="GO:0046797">
    <property type="term" value="P:viral procapsid maturation"/>
    <property type="evidence" value="ECO:0007669"/>
    <property type="project" value="UniProtKB-KW"/>
</dbReference>
<keyword evidence="2" id="KW-1188">Viral release from host cell</keyword>
<keyword evidence="7" id="KW-1273">Viral capsid maturation</keyword>
<protein>
    <submittedName>
        <fullName evidence="11">Major_cap_HK97, phage major capsid protein, HK97 family</fullName>
    </submittedName>
</protein>
<name>A0A6J5NTS2_9CAUD</name>
<proteinExistence type="predicted"/>
<evidence type="ECO:0000259" key="10">
    <source>
        <dbReference type="Pfam" id="PF05065"/>
    </source>
</evidence>
<evidence type="ECO:0000256" key="6">
    <source>
        <dbReference type="ARBA" id="ARBA00022950"/>
    </source>
</evidence>
<dbReference type="GO" id="GO:0044423">
    <property type="term" value="C:virion component"/>
    <property type="evidence" value="ECO:0007669"/>
    <property type="project" value="UniProtKB-KW"/>
</dbReference>
<evidence type="ECO:0000256" key="5">
    <source>
        <dbReference type="ARBA" id="ARBA00022844"/>
    </source>
</evidence>
<feature type="domain" description="Prohead serine protease" evidence="9">
    <location>
        <begin position="43"/>
        <end position="153"/>
    </location>
</feature>
<keyword evidence="5" id="KW-0946">Virion</keyword>
<dbReference type="GO" id="GO:0006508">
    <property type="term" value="P:proteolysis"/>
    <property type="evidence" value="ECO:0007669"/>
    <property type="project" value="UniProtKB-KW"/>
</dbReference>
<dbReference type="Pfam" id="PF05065">
    <property type="entry name" value="Phage_capsid"/>
    <property type="match status" value="1"/>
</dbReference>
<keyword evidence="3" id="KW-0645">Protease</keyword>
<evidence type="ECO:0000256" key="8">
    <source>
        <dbReference type="SAM" id="MobiDB-lite"/>
    </source>
</evidence>
<accession>A0A6J5NTS2</accession>
<dbReference type="NCBIfam" id="TIGR01554">
    <property type="entry name" value="major_cap_HK97"/>
    <property type="match status" value="1"/>
</dbReference>
<evidence type="ECO:0000256" key="3">
    <source>
        <dbReference type="ARBA" id="ARBA00022670"/>
    </source>
</evidence>
<dbReference type="GO" id="GO:0008233">
    <property type="term" value="F:peptidase activity"/>
    <property type="evidence" value="ECO:0007669"/>
    <property type="project" value="UniProtKB-KW"/>
</dbReference>
<dbReference type="InterPro" id="IPR024455">
    <property type="entry name" value="Phage_capsid"/>
</dbReference>
<feature type="region of interest" description="Disordered" evidence="8">
    <location>
        <begin position="306"/>
        <end position="328"/>
    </location>
</feature>
<organism evidence="11">
    <name type="scientific">uncultured Caudovirales phage</name>
    <dbReference type="NCBI Taxonomy" id="2100421"/>
    <lineage>
        <taxon>Viruses</taxon>
        <taxon>Duplodnaviria</taxon>
        <taxon>Heunggongvirae</taxon>
        <taxon>Uroviricota</taxon>
        <taxon>Caudoviricetes</taxon>
        <taxon>Peduoviridae</taxon>
        <taxon>Maltschvirus</taxon>
        <taxon>Maltschvirus maltsch</taxon>
    </lineage>
</organism>
<evidence type="ECO:0000256" key="7">
    <source>
        <dbReference type="ARBA" id="ARBA00023045"/>
    </source>
</evidence>
<keyword evidence="4" id="KW-0378">Hydrolase</keyword>
<keyword evidence="6" id="KW-0118">Viral capsid assembly</keyword>
<evidence type="ECO:0000256" key="1">
    <source>
        <dbReference type="ARBA" id="ARBA00004328"/>
    </source>
</evidence>
<evidence type="ECO:0000313" key="11">
    <source>
        <dbReference type="EMBL" id="CAB4158564.1"/>
    </source>
</evidence>
<sequence length="539" mass="56459">MTNILTFSAELTANVEERTISGKIVPAGTGEIGNTSAGRVVFEKGAITLPDDPKTIKLLNQHDMKQPLGKATSFTTDDQGIYATFKISRSNRGTEALILAEEGLQSGLSVGVEVVKSKMKAGVMHVSAANLFEVSLVTEPAFKSATVIDVAAESEIEAATSTKEKTTTINTTIVEIETETETESETAVENTPETVAAPVEAAAVEAARPVVTATTFVRERVAPITSAQYLEANIKAALGDDEARRVVRAADDSTSTNTGLTLAPHLDTFITDTFTGRPAFEAATRSALLPSGMSFTVPRLYTNASTPDVAPTTADTNEGAAPSETGMTSSYDTIDINKFSALNRVSFELIDRSQPAFMELLMAELRKSYEKATDAALLAAYVASGTTAATTAATAAGLQSFISVEGAAAYKGTGGDFANKLVASTDAWAAIAGFADTTGRALYSAQGATQNASGSAVASSVRGNVLGTDLIVDHNISTSGVVDNSMFLVAPSSVYVWESPQTQLRVNVLTSGEIEINLYGYLAIYLAKSGKGVRKFNLT</sequence>
<evidence type="ECO:0000313" key="12">
    <source>
        <dbReference type="EMBL" id="CAB5224074.1"/>
    </source>
</evidence>
<evidence type="ECO:0000256" key="4">
    <source>
        <dbReference type="ARBA" id="ARBA00022801"/>
    </source>
</evidence>
<reference evidence="11" key="1">
    <citation type="submission" date="2020-04" db="EMBL/GenBank/DDBJ databases">
        <authorList>
            <person name="Chiriac C."/>
            <person name="Salcher M."/>
            <person name="Ghai R."/>
            <person name="Kavagutti S V."/>
        </authorList>
    </citation>
    <scope>NUCLEOTIDE SEQUENCE</scope>
</reference>
<dbReference type="InterPro" id="IPR054612">
    <property type="entry name" value="Phage_capsid-like_C"/>
</dbReference>
<dbReference type="EMBL" id="LR796669">
    <property type="protein sequence ID" value="CAB4158564.1"/>
    <property type="molecule type" value="Genomic_DNA"/>
</dbReference>
<evidence type="ECO:0000256" key="2">
    <source>
        <dbReference type="ARBA" id="ARBA00022612"/>
    </source>
</evidence>
<evidence type="ECO:0000259" key="9">
    <source>
        <dbReference type="Pfam" id="PF04586"/>
    </source>
</evidence>
<dbReference type="InterPro" id="IPR054613">
    <property type="entry name" value="Peptidase_S78_dom"/>
</dbReference>
<dbReference type="Pfam" id="PF04586">
    <property type="entry name" value="Peptidase_S78"/>
    <property type="match status" value="1"/>
</dbReference>
<gene>
    <name evidence="11" type="ORF">UFOVP709_12</name>
    <name evidence="12" type="ORF">UFOVP737_27</name>
</gene>
<dbReference type="SUPFAM" id="SSF56563">
    <property type="entry name" value="Major capsid protein gp5"/>
    <property type="match status" value="1"/>
</dbReference>